<evidence type="ECO:0000256" key="1">
    <source>
        <dbReference type="SAM" id="MobiDB-lite"/>
    </source>
</evidence>
<accession>A0AAQ1MF50</accession>
<gene>
    <name evidence="2" type="ORF">SAMN05444424_2307</name>
</gene>
<comment type="caution">
    <text evidence="2">The sequence shown here is derived from an EMBL/GenBank/DDBJ whole genome shotgun (WGS) entry which is preliminary data.</text>
</comment>
<feature type="compositionally biased region" description="Basic and acidic residues" evidence="1">
    <location>
        <begin position="194"/>
        <end position="209"/>
    </location>
</feature>
<protein>
    <submittedName>
        <fullName evidence="2">Uncharacterized protein</fullName>
    </submittedName>
</protein>
<feature type="region of interest" description="Disordered" evidence="1">
    <location>
        <begin position="52"/>
        <end position="83"/>
    </location>
</feature>
<proteinExistence type="predicted"/>
<dbReference type="EMBL" id="FQVY01000003">
    <property type="protein sequence ID" value="SHG38086.1"/>
    <property type="molecule type" value="Genomic_DNA"/>
</dbReference>
<organism evidence="2 3">
    <name type="scientific">Bittarella massiliensis</name>
    <name type="common">ex Durand et al. 2017</name>
    <dbReference type="NCBI Taxonomy" id="1720313"/>
    <lineage>
        <taxon>Bacteria</taxon>
        <taxon>Bacillati</taxon>
        <taxon>Bacillota</taxon>
        <taxon>Clostridia</taxon>
        <taxon>Eubacteriales</taxon>
        <taxon>Oscillospiraceae</taxon>
        <taxon>Bittarella (ex Durand et al. 2017)</taxon>
    </lineage>
</organism>
<evidence type="ECO:0000313" key="2">
    <source>
        <dbReference type="EMBL" id="SHG38086.1"/>
    </source>
</evidence>
<dbReference type="Proteomes" id="UP000184089">
    <property type="component" value="Unassembled WGS sequence"/>
</dbReference>
<name>A0AAQ1MF50_9FIRM</name>
<evidence type="ECO:0000313" key="3">
    <source>
        <dbReference type="Proteomes" id="UP000184089"/>
    </source>
</evidence>
<sequence length="242" mass="25510">MGNCSSLGSHLRGNASAAAFPLAQSSSLPNALPPPTHRGKAHLKKGFCTERSASVFSRTDKTDGRGNRPLPQVAAPQNTPAASMPVSLTKIPQQRPPLWLGVLPPLNLFRPTAQGEQPVPKGRVHWKERAHFPIVSAGQMGGRQSLSKGFNKLPSSGPEPPHPLAPSHSRHTGRATRPSKGDLVPGGVSIFPSRLDRAGGRGGRLTRDGHPRKKSSAVAFPQPGAPLSTRVKSPTPLRGKGS</sequence>
<dbReference type="AlphaFoldDB" id="A0AAQ1MF50"/>
<reference evidence="3" key="1">
    <citation type="submission" date="2016-11" db="EMBL/GenBank/DDBJ databases">
        <authorList>
            <person name="Jaros S."/>
            <person name="Januszkiewicz K."/>
            <person name="Wedrychowicz H."/>
        </authorList>
    </citation>
    <scope>NUCLEOTIDE SEQUENCE [LARGE SCALE GENOMIC DNA]</scope>
    <source>
        <strain evidence="3">DSM 4029</strain>
    </source>
</reference>
<feature type="region of interest" description="Disordered" evidence="1">
    <location>
        <begin position="134"/>
        <end position="242"/>
    </location>
</feature>